<accession>A0A857KK78</accession>
<sequence length="1814" mass="196527">MQTLEQRCEAALKRCQESQTARAWRRLLTAAAGNEPEATVAALRLLPDQERFVATMLIGLSFRDLQVATAFALDDSMASGYRAVDWSRICDERIVTRWAIAAREIDPATVARIVNRGHTGIAGRVLVATIREWLRAGDIAGAQALWNAINDYAKAECAAGAALIWLATSDEVWSWRAVSACTGSSIIQAGWEEADGLATVLAEYQRAGQAADSQGVTEVIAALKDWVDDLDRGYDSRDAVRQAGFTCVRAGWLDHARTMASFLYNGDGDELDEAIKTGVAPPPRTYEHNNPTLDEVLGEERCEDRLEQATSYAEGRYAAGEPAGALKALGLVLGGGDELPAAPTAAERAAWALALAVGGGHDEAREIIVDLARSQAAGREELPRDACEAAVVLAEQDVDVSEFVDAATAHATQLYSGGGLRKSAAAGYLAGLIARENNLDRELTLFRSVNFGYADRAPWPSELAPIRSALRVLSDAHPERLDQWLNEIDPPVRPFVAGAAVRSLAELPLAEIIVECRGGQQTGERSQSAHDHELPQEFDVEPLAVALADRGRVGDALELVRPYRSQVANEVLLKMAEYTVTPDDRERIKADFRARMIADKATALPSGWDWEEGEEAEHDALAECRFGALLINCGQIDDALTLAESLPDIRYQMRAPELVRRIGERLDAADSWTPERAAAVVRILAGPSTQPNEADAAILATIPGAVIADPELSLVPIEDRLRHYRWRQVLVRCAAAVGAIRAGRVDDGVAQIARELDRLNQRADPDVLPQRLLWCVQQIPRSVGRRNELFIKVFRMLTWAEPARQRTRVEKIFSTLDPADALIMARAIRETQLPDKVRVDADHRIAEFLAEHSDTGTWAWAGALPIDSATTPATARERTQQAARFEARRGALISASRLAKRAGLATLSHHEREAIAGLEERCEQMLERCHEGKLVRVWRALGAAAADGDGQAAAAQLIALPQSERFVAALVQSLTFPRVLVALAAALDDSLLDSDVADDGDFPKALRWNMICDARLLIRWGLAAREVDAARGARIVNRADPVAAGRVLLEMARDRAQINAIADATIFAEAIDGQAKISRAAACALLRVATRDDEWSRRAIAGIVETPMSGDGSEEADALATVLGEYQRAGLAADAEAVVTTVTALVDWGDDPDRRYLAERGYYWGTQHCVRAGWLDHARALAACRAKEPDDPLYAAITTGIAVEPPQPAPLAVIGIDRVTAETDPQERLVKASRYAEVDFAAGELMGGLGLAAVLDDADTVPEVADPQRQAEWALALAVGGAHDAALKIVVELAEGQELPLTACQAALRIAETDYDATAFVDAAIAHGHATASYNTNYPPSDYVATYLAGILALGNDLERQKRLLTAAQRYLTRDATPPDLRFAGPVRETLRILSQAEPSCLSWCLAEIQPRLRPYVAGAAVESLAAMPLPEIIAVRGGASAAALSQKSWRVRRQLQEVDIPPLATALAERGRLADALELLRPYRPRIAQPALLTLCETVTTAADRAEIIAAYRERKSSDLSRDVGDNWDGDEIDWNVWLARMLLLDGQVDEAVAIAAAQPEPPHSYELGRLLCKIGEWLDATGGWTPARAETVMRILDGPGVPAKGMTWTLLALIPGAIAVTGDVTLLQPLFRKLDRPDRDAILDVTAALGDLRAGRVSAGMSKLAERVVDEGRETNRWVNPPLMLPCVTQIPRTIASRDDCLVKVFRILEWDLDYAPKHLRTMLDDVDPADLPVIAKALAESELPDDILAVGNRLLGALVVTNSDDASLLPIESAHGPVTARERVHEAACFLARHGDIDMATRLAAKAGLTA</sequence>
<protein>
    <submittedName>
        <fullName evidence="1">Uncharacterized protein</fullName>
    </submittedName>
</protein>
<organism evidence="1">
    <name type="scientific">Gordonia amarae</name>
    <dbReference type="NCBI Taxonomy" id="36821"/>
    <lineage>
        <taxon>Bacteria</taxon>
        <taxon>Bacillati</taxon>
        <taxon>Actinomycetota</taxon>
        <taxon>Actinomycetes</taxon>
        <taxon>Mycobacteriales</taxon>
        <taxon>Gordoniaceae</taxon>
        <taxon>Gordonia</taxon>
    </lineage>
</organism>
<dbReference type="RefSeq" id="WP_005181659.1">
    <property type="nucleotide sequence ID" value="NZ_CP045804.1"/>
</dbReference>
<proteinExistence type="predicted"/>
<name>A0A857KK78_9ACTN</name>
<dbReference type="EMBL" id="CP045810">
    <property type="protein sequence ID" value="QHN39805.1"/>
    <property type="molecule type" value="Genomic_DNA"/>
</dbReference>
<gene>
    <name evidence="1" type="ORF">GII30_12075</name>
</gene>
<reference evidence="1" key="1">
    <citation type="journal article" date="2021" name="Nat. Microbiol.">
        <title>Cocultivation of an ultrasmall environmental parasitic bacterium with lytic ability against bacteria associated with wastewater foams.</title>
        <authorList>
            <person name="Batinovic S."/>
            <person name="Rose J.J.A."/>
            <person name="Ratcliffe J."/>
            <person name="Seviour R.J."/>
            <person name="Petrovski S."/>
        </authorList>
    </citation>
    <scope>NUCLEOTIDE SEQUENCE</scope>
    <source>
        <strain evidence="1">CON44</strain>
    </source>
</reference>
<evidence type="ECO:0000313" key="1">
    <source>
        <dbReference type="EMBL" id="QHN39805.1"/>
    </source>
</evidence>